<comment type="cofactor">
    <cofactor evidence="1">
        <name>Mg(2+)</name>
        <dbReference type="ChEBI" id="CHEBI:18420"/>
    </cofactor>
</comment>
<organism evidence="6 7">
    <name type="scientific">Marinobacterium stanieri</name>
    <dbReference type="NCBI Taxonomy" id="49186"/>
    <lineage>
        <taxon>Bacteria</taxon>
        <taxon>Pseudomonadati</taxon>
        <taxon>Pseudomonadota</taxon>
        <taxon>Gammaproteobacteria</taxon>
        <taxon>Oceanospirillales</taxon>
        <taxon>Oceanospirillaceae</taxon>
        <taxon>Marinobacterium</taxon>
    </lineage>
</organism>
<dbReference type="RefSeq" id="WP_076463860.1">
    <property type="nucleotide sequence ID" value="NZ_FTMN01000007.1"/>
</dbReference>
<gene>
    <name evidence="6" type="ORF">SAMN05421647_10782</name>
</gene>
<dbReference type="InterPro" id="IPR013656">
    <property type="entry name" value="PAS_4"/>
</dbReference>
<evidence type="ECO:0000259" key="4">
    <source>
        <dbReference type="PROSITE" id="PS50113"/>
    </source>
</evidence>
<dbReference type="InterPro" id="IPR029787">
    <property type="entry name" value="Nucleotide_cyclase"/>
</dbReference>
<reference evidence="6 7" key="1">
    <citation type="submission" date="2017-01" db="EMBL/GenBank/DDBJ databases">
        <authorList>
            <person name="Mah S.A."/>
            <person name="Swanson W.J."/>
            <person name="Moy G.W."/>
            <person name="Vacquier V.D."/>
        </authorList>
    </citation>
    <scope>NUCLEOTIDE SEQUENCE [LARGE SCALE GENOMIC DNA]</scope>
    <source>
        <strain evidence="6 7">DSM 7027</strain>
    </source>
</reference>
<dbReference type="PANTHER" id="PTHR44757">
    <property type="entry name" value="DIGUANYLATE CYCLASE DGCP"/>
    <property type="match status" value="1"/>
</dbReference>
<feature type="transmembrane region" description="Helical" evidence="2">
    <location>
        <begin position="20"/>
        <end position="45"/>
    </location>
</feature>
<name>A0A1N6UKU4_9GAMM</name>
<evidence type="ECO:0000256" key="2">
    <source>
        <dbReference type="SAM" id="Phobius"/>
    </source>
</evidence>
<dbReference type="NCBIfam" id="TIGR00254">
    <property type="entry name" value="GGDEF"/>
    <property type="match status" value="1"/>
</dbReference>
<feature type="domain" description="PAC" evidence="4">
    <location>
        <begin position="391"/>
        <end position="445"/>
    </location>
</feature>
<dbReference type="SMART" id="SM00091">
    <property type="entry name" value="PAS"/>
    <property type="match status" value="3"/>
</dbReference>
<feature type="domain" description="PAS" evidence="3">
    <location>
        <begin position="320"/>
        <end position="366"/>
    </location>
</feature>
<accession>A0A1N6UKU4</accession>
<dbReference type="InterPro" id="IPR000014">
    <property type="entry name" value="PAS"/>
</dbReference>
<dbReference type="AlphaFoldDB" id="A0A1N6UKU4"/>
<keyword evidence="2" id="KW-0472">Membrane</keyword>
<proteinExistence type="predicted"/>
<evidence type="ECO:0000256" key="1">
    <source>
        <dbReference type="ARBA" id="ARBA00001946"/>
    </source>
</evidence>
<evidence type="ECO:0000313" key="6">
    <source>
        <dbReference type="EMBL" id="SIQ66233.1"/>
    </source>
</evidence>
<dbReference type="Pfam" id="PF00990">
    <property type="entry name" value="GGDEF"/>
    <property type="match status" value="1"/>
</dbReference>
<evidence type="ECO:0000259" key="5">
    <source>
        <dbReference type="PROSITE" id="PS50887"/>
    </source>
</evidence>
<dbReference type="Pfam" id="PF08447">
    <property type="entry name" value="PAS_3"/>
    <property type="match status" value="1"/>
</dbReference>
<keyword evidence="7" id="KW-1185">Reference proteome</keyword>
<dbReference type="InterPro" id="IPR013655">
    <property type="entry name" value="PAS_fold_3"/>
</dbReference>
<dbReference type="InterPro" id="IPR000700">
    <property type="entry name" value="PAS-assoc_C"/>
</dbReference>
<keyword evidence="2" id="KW-1133">Transmembrane helix</keyword>
<feature type="domain" description="PAS" evidence="3">
    <location>
        <begin position="568"/>
        <end position="638"/>
    </location>
</feature>
<dbReference type="SMART" id="SM00086">
    <property type="entry name" value="PAC"/>
    <property type="match status" value="3"/>
</dbReference>
<keyword evidence="2" id="KW-0812">Transmembrane</keyword>
<dbReference type="NCBIfam" id="TIGR00229">
    <property type="entry name" value="sensory_box"/>
    <property type="match status" value="3"/>
</dbReference>
<dbReference type="PANTHER" id="PTHR44757:SF2">
    <property type="entry name" value="BIOFILM ARCHITECTURE MAINTENANCE PROTEIN MBAA"/>
    <property type="match status" value="1"/>
</dbReference>
<dbReference type="CDD" id="cd00130">
    <property type="entry name" value="PAS"/>
    <property type="match status" value="3"/>
</dbReference>
<dbReference type="Pfam" id="PF08448">
    <property type="entry name" value="PAS_4"/>
    <property type="match status" value="2"/>
</dbReference>
<dbReference type="InterPro" id="IPR043128">
    <property type="entry name" value="Rev_trsase/Diguanyl_cyclase"/>
</dbReference>
<dbReference type="PROSITE" id="PS50887">
    <property type="entry name" value="GGDEF"/>
    <property type="match status" value="1"/>
</dbReference>
<dbReference type="PROSITE" id="PS50113">
    <property type="entry name" value="PAC"/>
    <property type="match status" value="3"/>
</dbReference>
<dbReference type="SMART" id="SM00267">
    <property type="entry name" value="GGDEF"/>
    <property type="match status" value="1"/>
</dbReference>
<feature type="domain" description="GGDEF" evidence="5">
    <location>
        <begin position="733"/>
        <end position="862"/>
    </location>
</feature>
<protein>
    <submittedName>
        <fullName evidence="6">PAS domain S-box-containing protein/diguanylate cyclase (GGDEF) domain-containing protein</fullName>
    </submittedName>
</protein>
<feature type="domain" description="PAC" evidence="4">
    <location>
        <begin position="642"/>
        <end position="694"/>
    </location>
</feature>
<sequence length="862" mass="97525">MNMRVPPLQLSQQSGDQHRWLWHPMIVGALALLFIMSGMLAWGLYQDYKYSLESAGERLQTQLRAYASALDIAFISTDHVLHDVSLVLESNPQPLEQQPGLRPLFMRSMMTSPSLDSLVLYNRAGEGLASVGRAEGIRQSPPGWVRAAMAAGSHMAMGIDDGHLGLAQLVYDSDSRVVGSVLATIEPEQIEAELESGEAYGHQRLMLLDSQNQLMLVAGEYNQQKVNEAQGELQRHFKLDEFAAFGTRLVFADEYLYAIRQLGQQPVRALAVIKRSDALVGWQQRLLISLLSLGSLMLVTLFFLKRWHDSLVRERKAANDLAHLYQAIEQMPSAIAITDLESRILYVNRAYLARSGYERHQLLGQQARILSSGQIPQSTYLDLWNHLEQGLVWEGELINRLSDGQQRVELAMITPVHDTDGRTACYFAISTDITEKKENERRLLRYGEIVDASSELMVLLDSQFRHLQVNHQYLAYHGCSRLEVENEPFWQLYEGGELHALLKPRLDAALKGTAFVLEAWLGFAGKGHRYCRISGSPVSIAGGQIESLVLNLADITERKQSEDALRASEERFRALADFSPIGIFEADSEGHNVYANRYFIETVGSSLAELNSRGWAGILHPDDLKPVLRSWKTMVVQQQQDWHYEARIIDRDGDVRWFRCAARRYEGLPEGETRYIGMVLDITQQVQHREELERKNEELERLSITDGLTGLVNRARIEALLTHQLHRYERYGTDCSLIMLDVDHFKQVNDNCGHAVGDQVLRQLAGLMQDNTRLTDFPGRWGGEEFMILCPNTDLAGAHRLAENLRHRIEQVKFPVIGQRTCSFGVAALHPGDHTGDLLKRADDALYRAKNNGRNQVMIEQL</sequence>
<dbReference type="PROSITE" id="PS50112">
    <property type="entry name" value="PAS"/>
    <property type="match status" value="2"/>
</dbReference>
<dbReference type="InterPro" id="IPR001610">
    <property type="entry name" value="PAC"/>
</dbReference>
<dbReference type="eggNOG" id="COG3706">
    <property type="taxonomic scope" value="Bacteria"/>
</dbReference>
<dbReference type="CDD" id="cd01949">
    <property type="entry name" value="GGDEF"/>
    <property type="match status" value="1"/>
</dbReference>
<dbReference type="GO" id="GO:0003824">
    <property type="term" value="F:catalytic activity"/>
    <property type="evidence" value="ECO:0007669"/>
    <property type="project" value="UniProtKB-ARBA"/>
</dbReference>
<dbReference type="eggNOG" id="COG5000">
    <property type="taxonomic scope" value="Bacteria"/>
</dbReference>
<dbReference type="EMBL" id="FTMN01000007">
    <property type="protein sequence ID" value="SIQ66233.1"/>
    <property type="molecule type" value="Genomic_DNA"/>
</dbReference>
<dbReference type="Proteomes" id="UP000186895">
    <property type="component" value="Unassembled WGS sequence"/>
</dbReference>
<dbReference type="InterPro" id="IPR035965">
    <property type="entry name" value="PAS-like_dom_sf"/>
</dbReference>
<dbReference type="STRING" id="49186.SAMN05421647_10782"/>
<evidence type="ECO:0000259" key="3">
    <source>
        <dbReference type="PROSITE" id="PS50112"/>
    </source>
</evidence>
<dbReference type="InterPro" id="IPR052155">
    <property type="entry name" value="Biofilm_reg_signaling"/>
</dbReference>
<feature type="domain" description="PAC" evidence="4">
    <location>
        <begin position="515"/>
        <end position="567"/>
    </location>
</feature>
<dbReference type="SUPFAM" id="SSF55073">
    <property type="entry name" value="Nucleotide cyclase"/>
    <property type="match status" value="1"/>
</dbReference>
<dbReference type="Gene3D" id="3.30.70.270">
    <property type="match status" value="1"/>
</dbReference>
<dbReference type="Gene3D" id="3.30.450.20">
    <property type="entry name" value="PAS domain"/>
    <property type="match status" value="4"/>
</dbReference>
<evidence type="ECO:0000313" key="7">
    <source>
        <dbReference type="Proteomes" id="UP000186895"/>
    </source>
</evidence>
<dbReference type="InterPro" id="IPR000160">
    <property type="entry name" value="GGDEF_dom"/>
</dbReference>
<dbReference type="FunFam" id="3.30.70.270:FF:000001">
    <property type="entry name" value="Diguanylate cyclase domain protein"/>
    <property type="match status" value="1"/>
</dbReference>
<dbReference type="SUPFAM" id="SSF55785">
    <property type="entry name" value="PYP-like sensor domain (PAS domain)"/>
    <property type="match status" value="3"/>
</dbReference>